<evidence type="ECO:0000313" key="3">
    <source>
        <dbReference type="Proteomes" id="UP001176961"/>
    </source>
</evidence>
<dbReference type="EMBL" id="CATQJL010000223">
    <property type="protein sequence ID" value="CAJ0599070.1"/>
    <property type="molecule type" value="Genomic_DNA"/>
</dbReference>
<dbReference type="AlphaFoldDB" id="A0AA36GVS3"/>
<proteinExistence type="predicted"/>
<protein>
    <submittedName>
        <fullName evidence="2">Uncharacterized protein</fullName>
    </submittedName>
</protein>
<reference evidence="2" key="1">
    <citation type="submission" date="2023-07" db="EMBL/GenBank/DDBJ databases">
        <authorList>
            <consortium name="CYATHOMIX"/>
        </authorList>
    </citation>
    <scope>NUCLEOTIDE SEQUENCE</scope>
    <source>
        <strain evidence="2">N/A</strain>
    </source>
</reference>
<sequence length="101" mass="11518">MYRAAVSPKRKSGGPQTYAKPRPVFPPCLTGRENSFVENIVEDEGAPSDIQMELKFHKVTCTKEANFMLKLLYEEFSLFRCLEHFMNVLRTESCTVTGQPV</sequence>
<evidence type="ECO:0000313" key="2">
    <source>
        <dbReference type="EMBL" id="CAJ0599070.1"/>
    </source>
</evidence>
<accession>A0AA36GVS3</accession>
<name>A0AA36GVS3_CYLNA</name>
<organism evidence="2 3">
    <name type="scientific">Cylicocyclus nassatus</name>
    <name type="common">Nematode worm</name>
    <dbReference type="NCBI Taxonomy" id="53992"/>
    <lineage>
        <taxon>Eukaryota</taxon>
        <taxon>Metazoa</taxon>
        <taxon>Ecdysozoa</taxon>
        <taxon>Nematoda</taxon>
        <taxon>Chromadorea</taxon>
        <taxon>Rhabditida</taxon>
        <taxon>Rhabditina</taxon>
        <taxon>Rhabditomorpha</taxon>
        <taxon>Strongyloidea</taxon>
        <taxon>Strongylidae</taxon>
        <taxon>Cylicocyclus</taxon>
    </lineage>
</organism>
<keyword evidence="3" id="KW-1185">Reference proteome</keyword>
<comment type="caution">
    <text evidence="2">The sequence shown here is derived from an EMBL/GenBank/DDBJ whole genome shotgun (WGS) entry which is preliminary data.</text>
</comment>
<feature type="region of interest" description="Disordered" evidence="1">
    <location>
        <begin position="1"/>
        <end position="23"/>
    </location>
</feature>
<gene>
    <name evidence="2" type="ORF">CYNAS_LOCUS11053</name>
</gene>
<dbReference type="Proteomes" id="UP001176961">
    <property type="component" value="Unassembled WGS sequence"/>
</dbReference>
<evidence type="ECO:0000256" key="1">
    <source>
        <dbReference type="SAM" id="MobiDB-lite"/>
    </source>
</evidence>